<evidence type="ECO:0000256" key="1">
    <source>
        <dbReference type="ARBA" id="ARBA00022603"/>
    </source>
</evidence>
<sequence length="200" mass="20916">MSELPPTRWALSGAATAGYASTFADLVASGADVDGEARLADALLGREARVLDVGSGMGRVAAALAARGHLVSAVEPDPDLVAQSRSTYPDLEVVEADVLALDPAVCGRFDLVVCVGNVLVFLADGTERRVLTHLASLLAPGGRVLAGFHLRGGPTSARRYPPEEFVADVEASGLVVHQRFGTYELHPPTDDYAVWVLALA</sequence>
<proteinExistence type="predicted"/>
<accession>A0A6J6PZY9</accession>
<dbReference type="SUPFAM" id="SSF53335">
    <property type="entry name" value="S-adenosyl-L-methionine-dependent methyltransferases"/>
    <property type="match status" value="1"/>
</dbReference>
<dbReference type="GO" id="GO:0000179">
    <property type="term" value="F:rRNA (adenine-N6,N6-)-dimethyltransferase activity"/>
    <property type="evidence" value="ECO:0007669"/>
    <property type="project" value="InterPro"/>
</dbReference>
<dbReference type="InterPro" id="IPR029063">
    <property type="entry name" value="SAM-dependent_MTases_sf"/>
</dbReference>
<dbReference type="InterPro" id="IPR020598">
    <property type="entry name" value="rRNA_Ade_methylase_Trfase_N"/>
</dbReference>
<name>A0A6J6PZY9_9ZZZZ</name>
<keyword evidence="2" id="KW-0808">Transferase</keyword>
<protein>
    <submittedName>
        <fullName evidence="5">Unannotated protein</fullName>
    </submittedName>
</protein>
<dbReference type="AlphaFoldDB" id="A0A6J6PZY9"/>
<dbReference type="PANTHER" id="PTHR43464:SF19">
    <property type="entry name" value="UBIQUINONE BIOSYNTHESIS O-METHYLTRANSFERASE, MITOCHONDRIAL"/>
    <property type="match status" value="1"/>
</dbReference>
<feature type="domain" description="Ribosomal RNA adenine methylase transferase N-terminal" evidence="4">
    <location>
        <begin position="37"/>
        <end position="178"/>
    </location>
</feature>
<dbReference type="SMART" id="SM00650">
    <property type="entry name" value="rADc"/>
    <property type="match status" value="1"/>
</dbReference>
<evidence type="ECO:0000259" key="4">
    <source>
        <dbReference type="SMART" id="SM00650"/>
    </source>
</evidence>
<dbReference type="PANTHER" id="PTHR43464">
    <property type="entry name" value="METHYLTRANSFERASE"/>
    <property type="match status" value="1"/>
</dbReference>
<reference evidence="5" key="1">
    <citation type="submission" date="2020-05" db="EMBL/GenBank/DDBJ databases">
        <authorList>
            <person name="Chiriac C."/>
            <person name="Salcher M."/>
            <person name="Ghai R."/>
            <person name="Kavagutti S V."/>
        </authorList>
    </citation>
    <scope>NUCLEOTIDE SEQUENCE</scope>
</reference>
<dbReference type="EMBL" id="CAEZXR010000100">
    <property type="protein sequence ID" value="CAB4702653.1"/>
    <property type="molecule type" value="Genomic_DNA"/>
</dbReference>
<evidence type="ECO:0000313" key="5">
    <source>
        <dbReference type="EMBL" id="CAB4702653.1"/>
    </source>
</evidence>
<keyword evidence="1" id="KW-0489">Methyltransferase</keyword>
<dbReference type="Gene3D" id="3.40.50.150">
    <property type="entry name" value="Vaccinia Virus protein VP39"/>
    <property type="match status" value="1"/>
</dbReference>
<evidence type="ECO:0000256" key="3">
    <source>
        <dbReference type="ARBA" id="ARBA00022691"/>
    </source>
</evidence>
<dbReference type="Pfam" id="PF13649">
    <property type="entry name" value="Methyltransf_25"/>
    <property type="match status" value="1"/>
</dbReference>
<dbReference type="InterPro" id="IPR041698">
    <property type="entry name" value="Methyltransf_25"/>
</dbReference>
<evidence type="ECO:0000256" key="2">
    <source>
        <dbReference type="ARBA" id="ARBA00022679"/>
    </source>
</evidence>
<organism evidence="5">
    <name type="scientific">freshwater metagenome</name>
    <dbReference type="NCBI Taxonomy" id="449393"/>
    <lineage>
        <taxon>unclassified sequences</taxon>
        <taxon>metagenomes</taxon>
        <taxon>ecological metagenomes</taxon>
    </lineage>
</organism>
<gene>
    <name evidence="5" type="ORF">UFOPK2579_01018</name>
</gene>
<keyword evidence="3" id="KW-0949">S-adenosyl-L-methionine</keyword>
<dbReference type="CDD" id="cd02440">
    <property type="entry name" value="AdoMet_MTases"/>
    <property type="match status" value="1"/>
</dbReference>